<dbReference type="KEGG" id="mkc:kam1_976"/>
<keyword evidence="5" id="KW-0234">DNA repair</keyword>
<dbReference type="EMBL" id="JQNX01000005">
    <property type="protein sequence ID" value="KIE58385.1"/>
    <property type="molecule type" value="Genomic_DNA"/>
</dbReference>
<dbReference type="Gene3D" id="1.10.1670.10">
    <property type="entry name" value="Helix-hairpin-Helix base-excision DNA repair enzymes (C-terminal)"/>
    <property type="match status" value="1"/>
</dbReference>
<proteinExistence type="inferred from homology"/>
<dbReference type="GO" id="GO:0006284">
    <property type="term" value="P:base-excision repair"/>
    <property type="evidence" value="ECO:0007669"/>
    <property type="project" value="InterPro"/>
</dbReference>
<dbReference type="Proteomes" id="UP000315925">
    <property type="component" value="Chromosome"/>
</dbReference>
<dbReference type="AlphaFoldDB" id="A0A0C1V3V7"/>
<dbReference type="Gene3D" id="1.10.340.30">
    <property type="entry name" value="Hypothetical protein, domain 2"/>
    <property type="match status" value="1"/>
</dbReference>
<evidence type="ECO:0000256" key="8">
    <source>
        <dbReference type="ARBA" id="ARBA00023295"/>
    </source>
</evidence>
<keyword evidence="13" id="KW-1185">Reference proteome</keyword>
<evidence type="ECO:0000256" key="7">
    <source>
        <dbReference type="ARBA" id="ARBA00023268"/>
    </source>
</evidence>
<evidence type="ECO:0000313" key="11">
    <source>
        <dbReference type="EMBL" id="KIE58385.1"/>
    </source>
</evidence>
<dbReference type="SUPFAM" id="SSF48150">
    <property type="entry name" value="DNA-glycosylase"/>
    <property type="match status" value="1"/>
</dbReference>
<dbReference type="EMBL" id="CP037899">
    <property type="protein sequence ID" value="QDQ42208.1"/>
    <property type="molecule type" value="Genomic_DNA"/>
</dbReference>
<dbReference type="InterPro" id="IPR003265">
    <property type="entry name" value="HhH-GPD_domain"/>
</dbReference>
<evidence type="ECO:0000313" key="12">
    <source>
        <dbReference type="EMBL" id="QDQ42208.1"/>
    </source>
</evidence>
<reference evidence="12" key="2">
    <citation type="journal article" date="2019" name="BMC Genomics">
        <title>Complete genome sequence analysis of the thermoacidophilic verrucomicrobial methanotroph 'Candidatus Methylacidiphilum kamchatkense' strain Kam1 and comparison with its closest relatives.</title>
        <authorList>
            <person name="Kruse T."/>
            <person name="Ratnadevi C.M."/>
            <person name="Erikstad H.A."/>
            <person name="Birkeland N.K."/>
        </authorList>
    </citation>
    <scope>NUCLEOTIDE SEQUENCE</scope>
    <source>
        <strain evidence="12">Kam1</strain>
    </source>
</reference>
<dbReference type="Gene3D" id="3.30.310.260">
    <property type="match status" value="1"/>
</dbReference>
<keyword evidence="3" id="KW-0227">DNA damage</keyword>
<evidence type="ECO:0000256" key="5">
    <source>
        <dbReference type="ARBA" id="ARBA00023204"/>
    </source>
</evidence>
<name>A0A0C1V3V7_9BACT</name>
<keyword evidence="8 12" id="KW-0326">Glycosidase</keyword>
<evidence type="ECO:0000256" key="9">
    <source>
        <dbReference type="ARBA" id="ARBA00044632"/>
    </source>
</evidence>
<reference evidence="14" key="3">
    <citation type="submission" date="2019-03" db="EMBL/GenBank/DDBJ databases">
        <title>Complete genome of Methylacidiphilum kamchatkense Kam1.</title>
        <authorList>
            <person name="Kruse T."/>
            <person name="Murarilal Ratnadevi C."/>
            <person name="Erikstad H.-A."/>
            <person name="Birkeland N.-K."/>
        </authorList>
    </citation>
    <scope>NUCLEOTIDE SEQUENCE [LARGE SCALE GENOMIC DNA]</scope>
    <source>
        <strain evidence="14">kam1</strain>
    </source>
</reference>
<dbReference type="InterPro" id="IPR011257">
    <property type="entry name" value="DNA_glycosylase"/>
</dbReference>
<sequence>MDQIVNDWPFIGTISSECLNLDATLGCGQTFSWKRLDKGGWIGQAGTIPYAIFPASDQLSIYSPLGSLDEFQEYFQTTFDLEKVFNSFPSDDSILNQARLFSQKLRILKQDPWETILSFLCSSAKPIIQIRKITQLLRRFYGKEVLPGFFSFPSPEDILTKGPSLLEQCKLGFRSDYVWKVASIFAKENKKFLSMLATASTDTIRQTLLELPGIGRKIADCVLLFGYARMEVFPIDRWMERVLQTFYFNLLEKRKISKKELLSFSSSYFGPFAGYAQQYLFYWSRSVFWKKGGLWEYQ</sequence>
<dbReference type="STRING" id="1202785.A946_07830"/>
<dbReference type="InterPro" id="IPR052054">
    <property type="entry name" value="Oxidative_DNA_repair_enzyme"/>
</dbReference>
<dbReference type="SMART" id="SM00478">
    <property type="entry name" value="ENDO3c"/>
    <property type="match status" value="1"/>
</dbReference>
<keyword evidence="4 12" id="KW-0378">Hydrolase</keyword>
<dbReference type="InterPro" id="IPR012904">
    <property type="entry name" value="OGG_N"/>
</dbReference>
<dbReference type="OrthoDB" id="9798522at2"/>
<dbReference type="PANTHER" id="PTHR10242:SF2">
    <property type="entry name" value="N-GLYCOSYLASE_DNA LYASE"/>
    <property type="match status" value="1"/>
</dbReference>
<gene>
    <name evidence="11" type="ORF">A946_07830</name>
    <name evidence="12" type="ORF">kam1_976</name>
</gene>
<evidence type="ECO:0000256" key="3">
    <source>
        <dbReference type="ARBA" id="ARBA00022763"/>
    </source>
</evidence>
<dbReference type="GO" id="GO:0008534">
    <property type="term" value="F:oxidized purine nucleobase lesion DNA N-glycosylase activity"/>
    <property type="evidence" value="ECO:0007669"/>
    <property type="project" value="InterPro"/>
</dbReference>
<dbReference type="GO" id="GO:0140078">
    <property type="term" value="F:class I DNA-(apurinic or apyrimidinic site) endonuclease activity"/>
    <property type="evidence" value="ECO:0007669"/>
    <property type="project" value="UniProtKB-EC"/>
</dbReference>
<evidence type="ECO:0000313" key="13">
    <source>
        <dbReference type="Proteomes" id="UP000031594"/>
    </source>
</evidence>
<dbReference type="Proteomes" id="UP000031594">
    <property type="component" value="Unassembled WGS sequence"/>
</dbReference>
<evidence type="ECO:0000256" key="2">
    <source>
        <dbReference type="ARBA" id="ARBA00012720"/>
    </source>
</evidence>
<keyword evidence="6 12" id="KW-0456">Lyase</keyword>
<organism evidence="12 14">
    <name type="scientific">Methylacidiphilum kamchatkense Kam1</name>
    <dbReference type="NCBI Taxonomy" id="1202785"/>
    <lineage>
        <taxon>Bacteria</taxon>
        <taxon>Pseudomonadati</taxon>
        <taxon>Verrucomicrobiota</taxon>
        <taxon>Methylacidiphilae</taxon>
        <taxon>Methylacidiphilales</taxon>
        <taxon>Methylacidiphilaceae</taxon>
        <taxon>Methylacidiphilum (ex Ratnadevi et al. 2023)</taxon>
    </lineage>
</organism>
<comment type="similarity">
    <text evidence="1">Belongs to the type-1 OGG1 family.</text>
</comment>
<dbReference type="GO" id="GO:0003684">
    <property type="term" value="F:damaged DNA binding"/>
    <property type="evidence" value="ECO:0007669"/>
    <property type="project" value="InterPro"/>
</dbReference>
<dbReference type="InterPro" id="IPR023170">
    <property type="entry name" value="HhH_base_excis_C"/>
</dbReference>
<dbReference type="PANTHER" id="PTHR10242">
    <property type="entry name" value="8-OXOGUANINE DNA GLYCOSYLASE"/>
    <property type="match status" value="1"/>
</dbReference>
<evidence type="ECO:0000256" key="4">
    <source>
        <dbReference type="ARBA" id="ARBA00022801"/>
    </source>
</evidence>
<dbReference type="RefSeq" id="WP_039721707.1">
    <property type="nucleotide sequence ID" value="NZ_CP037899.1"/>
</dbReference>
<evidence type="ECO:0000259" key="10">
    <source>
        <dbReference type="SMART" id="SM00478"/>
    </source>
</evidence>
<dbReference type="SUPFAM" id="SSF55945">
    <property type="entry name" value="TATA-box binding protein-like"/>
    <property type="match status" value="1"/>
</dbReference>
<accession>A0A0C1V3V7</accession>
<evidence type="ECO:0000256" key="1">
    <source>
        <dbReference type="ARBA" id="ARBA00010679"/>
    </source>
</evidence>
<dbReference type="Pfam" id="PF07934">
    <property type="entry name" value="OGG_N"/>
    <property type="match status" value="1"/>
</dbReference>
<comment type="catalytic activity">
    <reaction evidence="9">
        <text>2'-deoxyribonucleotide-(2'-deoxyribose 5'-phosphate)-2'-deoxyribonucleotide-DNA = a 3'-end 2'-deoxyribonucleotide-(2,3-dehydro-2,3-deoxyribose 5'-phosphate)-DNA + a 5'-end 5'-phospho-2'-deoxyribonucleoside-DNA + H(+)</text>
        <dbReference type="Rhea" id="RHEA:66592"/>
        <dbReference type="Rhea" id="RHEA-COMP:13180"/>
        <dbReference type="Rhea" id="RHEA-COMP:16897"/>
        <dbReference type="Rhea" id="RHEA-COMP:17067"/>
        <dbReference type="ChEBI" id="CHEBI:15378"/>
        <dbReference type="ChEBI" id="CHEBI:136412"/>
        <dbReference type="ChEBI" id="CHEBI:157695"/>
        <dbReference type="ChEBI" id="CHEBI:167181"/>
        <dbReference type="EC" id="4.2.99.18"/>
    </reaction>
</comment>
<feature type="domain" description="HhH-GPD" evidence="10">
    <location>
        <begin position="121"/>
        <end position="285"/>
    </location>
</feature>
<protein>
    <recommendedName>
        <fullName evidence="2">DNA-(apurinic or apyrimidinic site) lyase</fullName>
        <ecNumber evidence="2">4.2.99.18</ecNumber>
    </recommendedName>
</protein>
<evidence type="ECO:0000256" key="6">
    <source>
        <dbReference type="ARBA" id="ARBA00023239"/>
    </source>
</evidence>
<dbReference type="CDD" id="cd00056">
    <property type="entry name" value="ENDO3c"/>
    <property type="match status" value="1"/>
</dbReference>
<keyword evidence="7" id="KW-0511">Multifunctional enzyme</keyword>
<dbReference type="GO" id="GO:0006289">
    <property type="term" value="P:nucleotide-excision repair"/>
    <property type="evidence" value="ECO:0007669"/>
    <property type="project" value="InterPro"/>
</dbReference>
<dbReference type="EC" id="4.2.99.18" evidence="2"/>
<evidence type="ECO:0000313" key="14">
    <source>
        <dbReference type="Proteomes" id="UP000315925"/>
    </source>
</evidence>
<reference evidence="11 13" key="1">
    <citation type="submission" date="2014-08" db="EMBL/GenBank/DDBJ databases">
        <title>Methylacidiphilum kamchatkense strain Kam1 draft genome sequence.</title>
        <authorList>
            <person name="Birkeland N.-K."/>
            <person name="Erikstad H.A."/>
        </authorList>
    </citation>
    <scope>NUCLEOTIDE SEQUENCE [LARGE SCALE GENOMIC DNA]</scope>
    <source>
        <strain evidence="11 13">Kam1</strain>
    </source>
</reference>